<dbReference type="Proteomes" id="UP001219525">
    <property type="component" value="Unassembled WGS sequence"/>
</dbReference>
<dbReference type="EMBL" id="JARJCW010000003">
    <property type="protein sequence ID" value="KAJ7226790.1"/>
    <property type="molecule type" value="Genomic_DNA"/>
</dbReference>
<dbReference type="InterPro" id="IPR054464">
    <property type="entry name" value="ULD_fung"/>
</dbReference>
<evidence type="ECO:0000313" key="3">
    <source>
        <dbReference type="Proteomes" id="UP001219525"/>
    </source>
</evidence>
<dbReference type="AlphaFoldDB" id="A0AAD6YQX3"/>
<protein>
    <recommendedName>
        <fullName evidence="1">Ubiquitin-like domain-containing protein</fullName>
    </recommendedName>
</protein>
<evidence type="ECO:0000259" key="1">
    <source>
        <dbReference type="Pfam" id="PF22893"/>
    </source>
</evidence>
<proteinExistence type="predicted"/>
<evidence type="ECO:0000313" key="2">
    <source>
        <dbReference type="EMBL" id="KAJ7226790.1"/>
    </source>
</evidence>
<dbReference type="Pfam" id="PF22893">
    <property type="entry name" value="ULD_2"/>
    <property type="match status" value="1"/>
</dbReference>
<reference evidence="2" key="1">
    <citation type="submission" date="2023-03" db="EMBL/GenBank/DDBJ databases">
        <title>Massive genome expansion in bonnet fungi (Mycena s.s.) driven by repeated elements and novel gene families across ecological guilds.</title>
        <authorList>
            <consortium name="Lawrence Berkeley National Laboratory"/>
            <person name="Harder C.B."/>
            <person name="Miyauchi S."/>
            <person name="Viragh M."/>
            <person name="Kuo A."/>
            <person name="Thoen E."/>
            <person name="Andreopoulos B."/>
            <person name="Lu D."/>
            <person name="Skrede I."/>
            <person name="Drula E."/>
            <person name="Henrissat B."/>
            <person name="Morin E."/>
            <person name="Kohler A."/>
            <person name="Barry K."/>
            <person name="LaButti K."/>
            <person name="Morin E."/>
            <person name="Salamov A."/>
            <person name="Lipzen A."/>
            <person name="Mereny Z."/>
            <person name="Hegedus B."/>
            <person name="Baldrian P."/>
            <person name="Stursova M."/>
            <person name="Weitz H."/>
            <person name="Taylor A."/>
            <person name="Grigoriev I.V."/>
            <person name="Nagy L.G."/>
            <person name="Martin F."/>
            <person name="Kauserud H."/>
        </authorList>
    </citation>
    <scope>NUCLEOTIDE SEQUENCE</scope>
    <source>
        <strain evidence="2">9144</strain>
    </source>
</reference>
<organism evidence="2 3">
    <name type="scientific">Mycena pura</name>
    <dbReference type="NCBI Taxonomy" id="153505"/>
    <lineage>
        <taxon>Eukaryota</taxon>
        <taxon>Fungi</taxon>
        <taxon>Dikarya</taxon>
        <taxon>Basidiomycota</taxon>
        <taxon>Agaricomycotina</taxon>
        <taxon>Agaricomycetes</taxon>
        <taxon>Agaricomycetidae</taxon>
        <taxon>Agaricales</taxon>
        <taxon>Marasmiineae</taxon>
        <taxon>Mycenaceae</taxon>
        <taxon>Mycena</taxon>
    </lineage>
</organism>
<accession>A0AAD6YQX3</accession>
<sequence>MPLVAAALTFGSFGDILEAARIAKRIIDVLRKGGGSREHQRIILTLNGLCEDMAMLTVVDEGHFSIRLQTEIDLCRSLMTQFYAEIKSHEGPLRWVWGVVSEEKELASWRLQISARRAALHDVLGSLIVLMSTFLSAEVSRLGSEIRQLGSDVRQISKISPHDISDPVFFVMDPLGKPITIQLSRCDSFNALDRILKAYLCNHPEAGSRYVERGDYSIVSSEGVIIPRLKLGEKFRAGIQFEMSIIKRRASRMIIQRCPHGHINAGAGEGSWANCWQPTCGARFQVAKLEASAPNIEEISSPQISQQNPAEFNDRTELEDRKESFRLVQMFYVGDNILNGFINRTNPLPDSSSRRKGVMAACSNCRRRKIKLRWQEPGVFTGDDEQGDYHVMTIGTLGPTRTPGL</sequence>
<name>A0AAD6YQX3_9AGAR</name>
<gene>
    <name evidence="2" type="ORF">GGX14DRAFT_385589</name>
</gene>
<keyword evidence="3" id="KW-1185">Reference proteome</keyword>
<feature type="domain" description="Ubiquitin-like" evidence="1">
    <location>
        <begin position="166"/>
        <end position="248"/>
    </location>
</feature>
<comment type="caution">
    <text evidence="2">The sequence shown here is derived from an EMBL/GenBank/DDBJ whole genome shotgun (WGS) entry which is preliminary data.</text>
</comment>